<dbReference type="KEGG" id="lri:NCTC12151_03423"/>
<reference evidence="12 13" key="1">
    <citation type="submission" date="2018-06" db="EMBL/GenBank/DDBJ databases">
        <authorList>
            <consortium name="Pathogen Informatics"/>
            <person name="Doyle S."/>
        </authorList>
    </citation>
    <scope>NUCLEOTIDE SEQUENCE [LARGE SCALE GENOMIC DNA]</scope>
    <source>
        <strain evidence="12 13">NCTC12151</strain>
    </source>
</reference>
<evidence type="ECO:0000256" key="4">
    <source>
        <dbReference type="ARBA" id="ARBA00009845"/>
    </source>
</evidence>
<comment type="catalytic activity">
    <reaction evidence="1 10">
        <text>(2R,3S)-3-isopropylmalate = (2S)-2-isopropylmalate</text>
        <dbReference type="Rhea" id="RHEA:32287"/>
        <dbReference type="ChEBI" id="CHEBI:1178"/>
        <dbReference type="ChEBI" id="CHEBI:35121"/>
        <dbReference type="EC" id="4.2.1.33"/>
    </reaction>
</comment>
<dbReference type="HAMAP" id="MF_01031">
    <property type="entry name" value="LeuD_type1"/>
    <property type="match status" value="1"/>
</dbReference>
<sequence length="205" mass="22709">MQTFTQVTGKVAPMMDPNVDTDVIMPKQFLKGIDRKNLDRGLFFDLRLNADGTPNPDFILNRPQWKGSAFMVVGPNFGCGSSREHAVWGLQQTGIRALIGTSFAGIFGDNCQRNGILLIRLTPEAVARVAAAAQDPERNEITIDLPGKAILLKGGETVPFDIDGRNQEALIKGLDAIGVTMEYQQEIRDFEADYRQNHPWVVIPR</sequence>
<comment type="pathway">
    <text evidence="3 10">Amino-acid biosynthesis; L-leucine biosynthesis; L-leucine from 3-methyl-2-oxobutanoate: step 2/4.</text>
</comment>
<evidence type="ECO:0000256" key="8">
    <source>
        <dbReference type="ARBA" id="ARBA00023239"/>
    </source>
</evidence>
<dbReference type="NCBIfam" id="TIGR00171">
    <property type="entry name" value="leuD"/>
    <property type="match status" value="1"/>
</dbReference>
<keyword evidence="7 10" id="KW-0028">Amino-acid biosynthesis</keyword>
<dbReference type="GO" id="GO:0003861">
    <property type="term" value="F:3-isopropylmalate dehydratase activity"/>
    <property type="evidence" value="ECO:0007669"/>
    <property type="project" value="UniProtKB-UniRule"/>
</dbReference>
<dbReference type="InterPro" id="IPR050075">
    <property type="entry name" value="LeuD"/>
</dbReference>
<dbReference type="OrthoDB" id="9777465at2"/>
<dbReference type="GO" id="GO:0009316">
    <property type="term" value="C:3-isopropylmalate dehydratase complex"/>
    <property type="evidence" value="ECO:0007669"/>
    <property type="project" value="InterPro"/>
</dbReference>
<evidence type="ECO:0000256" key="6">
    <source>
        <dbReference type="ARBA" id="ARBA00022430"/>
    </source>
</evidence>
<evidence type="ECO:0000313" key="13">
    <source>
        <dbReference type="Proteomes" id="UP000249005"/>
    </source>
</evidence>
<keyword evidence="13" id="KW-1185">Reference proteome</keyword>
<evidence type="ECO:0000256" key="3">
    <source>
        <dbReference type="ARBA" id="ARBA00004729"/>
    </source>
</evidence>
<dbReference type="RefSeq" id="WP_111741690.1">
    <property type="nucleotide sequence ID" value="NZ_LR698987.1"/>
</dbReference>
<dbReference type="PANTHER" id="PTHR43345:SF5">
    <property type="entry name" value="3-ISOPROPYLMALATE DEHYDRATASE SMALL SUBUNIT"/>
    <property type="match status" value="1"/>
</dbReference>
<dbReference type="InterPro" id="IPR000573">
    <property type="entry name" value="AconitaseA/IPMdHydase_ssu_swvl"/>
</dbReference>
<dbReference type="InterPro" id="IPR033940">
    <property type="entry name" value="IPMI_Swivel"/>
</dbReference>
<evidence type="ECO:0000256" key="9">
    <source>
        <dbReference type="ARBA" id="ARBA00023304"/>
    </source>
</evidence>
<protein>
    <recommendedName>
        <fullName evidence="10">3-isopropylmalate dehydratase small subunit</fullName>
        <ecNumber evidence="10">4.2.1.33</ecNumber>
    </recommendedName>
    <alternativeName>
        <fullName evidence="10">Alpha-IPM isomerase</fullName>
        <shortName evidence="10">IPMI</shortName>
    </alternativeName>
    <alternativeName>
        <fullName evidence="10">Isopropylmalate isomerase</fullName>
    </alternativeName>
</protein>
<dbReference type="Gene3D" id="3.20.19.10">
    <property type="entry name" value="Aconitase, domain 4"/>
    <property type="match status" value="1"/>
</dbReference>
<evidence type="ECO:0000313" key="12">
    <source>
        <dbReference type="EMBL" id="SQI44089.1"/>
    </source>
</evidence>
<comment type="similarity">
    <text evidence="4 10">Belongs to the LeuD family. LeuD type 1 subfamily.</text>
</comment>
<dbReference type="Pfam" id="PF00694">
    <property type="entry name" value="Aconitase_C"/>
    <property type="match status" value="1"/>
</dbReference>
<feature type="domain" description="Aconitase A/isopropylmalate dehydratase small subunit swivel" evidence="11">
    <location>
        <begin position="1"/>
        <end position="122"/>
    </location>
</feature>
<evidence type="ECO:0000256" key="10">
    <source>
        <dbReference type="HAMAP-Rule" id="MF_01031"/>
    </source>
</evidence>
<dbReference type="CDD" id="cd01577">
    <property type="entry name" value="IPMI_Swivel"/>
    <property type="match status" value="1"/>
</dbReference>
<dbReference type="NCBIfam" id="NF002458">
    <property type="entry name" value="PRK01641.1"/>
    <property type="match status" value="1"/>
</dbReference>
<evidence type="ECO:0000259" key="11">
    <source>
        <dbReference type="Pfam" id="PF00694"/>
    </source>
</evidence>
<dbReference type="AlphaFoldDB" id="A0A2X4V0D5"/>
<dbReference type="EC" id="4.2.1.33" evidence="10"/>
<accession>A0A2X4V0D5</accession>
<evidence type="ECO:0000256" key="7">
    <source>
        <dbReference type="ARBA" id="ARBA00022605"/>
    </source>
</evidence>
<proteinExistence type="inferred from homology"/>
<dbReference type="PANTHER" id="PTHR43345">
    <property type="entry name" value="3-ISOPROPYLMALATE DEHYDRATASE SMALL SUBUNIT 2-RELATED-RELATED"/>
    <property type="match status" value="1"/>
</dbReference>
<evidence type="ECO:0000256" key="5">
    <source>
        <dbReference type="ARBA" id="ARBA00011271"/>
    </source>
</evidence>
<dbReference type="EMBL" id="LS483470">
    <property type="protein sequence ID" value="SQI44089.1"/>
    <property type="molecule type" value="Genomic_DNA"/>
</dbReference>
<keyword evidence="8 10" id="KW-0456">Lyase</keyword>
<dbReference type="InterPro" id="IPR015928">
    <property type="entry name" value="Aconitase/3IPM_dehydase_swvl"/>
</dbReference>
<comment type="subunit">
    <text evidence="5 10">Heterodimer of LeuC and LeuD.</text>
</comment>
<dbReference type="GO" id="GO:0009098">
    <property type="term" value="P:L-leucine biosynthetic process"/>
    <property type="evidence" value="ECO:0007669"/>
    <property type="project" value="UniProtKB-UniRule"/>
</dbReference>
<comment type="function">
    <text evidence="2 10">Catalyzes the isomerization between 2-isopropylmalate and 3-isopropylmalate, via the formation of 2-isopropylmaleate.</text>
</comment>
<dbReference type="InterPro" id="IPR004431">
    <property type="entry name" value="3-IsopropMal_deHydase_ssu"/>
</dbReference>
<keyword evidence="9 10" id="KW-0100">Branched-chain amino acid biosynthesis</keyword>
<name>A0A2X4V0D5_9GAMM</name>
<dbReference type="SUPFAM" id="SSF52016">
    <property type="entry name" value="LeuD/IlvD-like"/>
    <property type="match status" value="1"/>
</dbReference>
<keyword evidence="6 10" id="KW-0432">Leucine biosynthesis</keyword>
<dbReference type="Proteomes" id="UP000249005">
    <property type="component" value="Chromosome 1"/>
</dbReference>
<organism evidence="12 13">
    <name type="scientific">Leminorella richardii</name>
    <dbReference type="NCBI Taxonomy" id="158841"/>
    <lineage>
        <taxon>Bacteria</taxon>
        <taxon>Pseudomonadati</taxon>
        <taxon>Pseudomonadota</taxon>
        <taxon>Gammaproteobacteria</taxon>
        <taxon>Enterobacterales</taxon>
        <taxon>Budviciaceae</taxon>
        <taxon>Leminorella</taxon>
    </lineage>
</organism>
<dbReference type="UniPathway" id="UPA00048">
    <property type="reaction ID" value="UER00071"/>
</dbReference>
<gene>
    <name evidence="10 12" type="primary">leuD</name>
    <name evidence="12" type="ORF">NCTC12151_03423</name>
</gene>
<evidence type="ECO:0000256" key="2">
    <source>
        <dbReference type="ARBA" id="ARBA00002695"/>
    </source>
</evidence>
<evidence type="ECO:0000256" key="1">
    <source>
        <dbReference type="ARBA" id="ARBA00000491"/>
    </source>
</evidence>